<organism evidence="2 3">
    <name type="scientific">Adiantum capillus-veneris</name>
    <name type="common">Maidenhair fern</name>
    <dbReference type="NCBI Taxonomy" id="13818"/>
    <lineage>
        <taxon>Eukaryota</taxon>
        <taxon>Viridiplantae</taxon>
        <taxon>Streptophyta</taxon>
        <taxon>Embryophyta</taxon>
        <taxon>Tracheophyta</taxon>
        <taxon>Polypodiopsida</taxon>
        <taxon>Polypodiidae</taxon>
        <taxon>Polypodiales</taxon>
        <taxon>Pteridineae</taxon>
        <taxon>Pteridaceae</taxon>
        <taxon>Vittarioideae</taxon>
        <taxon>Adiantum</taxon>
    </lineage>
</organism>
<gene>
    <name evidence="2" type="ORF">GOP47_0005580</name>
</gene>
<sequence>MVGRGSIQSGSPLSLGRGGSSGFPLSPKRGASSPSSGQESPQKRCKIPPSTATMEDFQLCNPFIEIVVKDPRKENPMDKFSGGHMDVKAKATQVVDVGEEYEESEGCDEEAGTSGGRIQSPYPYRTIHEYGDVLEGNQSIDFLVQPVPCKNIIRRREEMEAWGTKVDFEDDVEIAQHDSLNWKILCLIDGKDGTLAKMWLEKFAVQIGMVITLKDNAITDDSLKRFESQQKNIFDWFRKKGAPEAVNKKAPLTRQGLQKLLAKAHEICKRYYFSGIPDGDYVVGFYYIDHEEHTWHGSMYKLSSKDPLSSGTIKLLEGLRRIFVGDKVLKWSKEIIIEMLREMQEAEEEWCARKQSLGSSLACRKEKHEKVSDIFIPIDCGIKAYTKRAGAARGSEHRRKTAPARNLMLLEKSQVVAILSCTIQSKEACFTLPYPHEALLVSWVIAP</sequence>
<dbReference type="AlphaFoldDB" id="A0A9D4V5C4"/>
<dbReference type="EMBL" id="JABFUD020000005">
    <property type="protein sequence ID" value="KAI5080101.1"/>
    <property type="molecule type" value="Genomic_DNA"/>
</dbReference>
<proteinExistence type="predicted"/>
<dbReference type="Proteomes" id="UP000886520">
    <property type="component" value="Chromosome 5"/>
</dbReference>
<protein>
    <submittedName>
        <fullName evidence="2">Uncharacterized protein</fullName>
    </submittedName>
</protein>
<evidence type="ECO:0000313" key="2">
    <source>
        <dbReference type="EMBL" id="KAI5080101.1"/>
    </source>
</evidence>
<feature type="region of interest" description="Disordered" evidence="1">
    <location>
        <begin position="1"/>
        <end position="51"/>
    </location>
</feature>
<reference evidence="2 3" key="1">
    <citation type="submission" date="2021-01" db="EMBL/GenBank/DDBJ databases">
        <title>Adiantum capillus-veneris genome.</title>
        <authorList>
            <person name="Fang Y."/>
            <person name="Liao Q."/>
        </authorList>
    </citation>
    <scope>NUCLEOTIDE SEQUENCE [LARGE SCALE GENOMIC DNA]</scope>
    <source>
        <strain evidence="2">H3</strain>
        <tissue evidence="2">Leaf</tissue>
    </source>
</reference>
<evidence type="ECO:0000256" key="1">
    <source>
        <dbReference type="SAM" id="MobiDB-lite"/>
    </source>
</evidence>
<name>A0A9D4V5C4_ADICA</name>
<evidence type="ECO:0000313" key="3">
    <source>
        <dbReference type="Proteomes" id="UP000886520"/>
    </source>
</evidence>
<keyword evidence="3" id="KW-1185">Reference proteome</keyword>
<accession>A0A9D4V5C4</accession>
<comment type="caution">
    <text evidence="2">The sequence shown here is derived from an EMBL/GenBank/DDBJ whole genome shotgun (WGS) entry which is preliminary data.</text>
</comment>